<comment type="similarity">
    <text evidence="1">Belongs to the thioesterase PaaI family.</text>
</comment>
<name>V5F629_9VIBR</name>
<keyword evidence="2" id="KW-0378">Hydrolase</keyword>
<evidence type="ECO:0000256" key="1">
    <source>
        <dbReference type="ARBA" id="ARBA00008324"/>
    </source>
</evidence>
<dbReference type="Gene3D" id="3.10.129.10">
    <property type="entry name" value="Hotdog Thioesterase"/>
    <property type="match status" value="1"/>
</dbReference>
<dbReference type="PANTHER" id="PTHR43240">
    <property type="entry name" value="1,4-DIHYDROXY-2-NAPHTHOYL-COA THIOESTERASE 1"/>
    <property type="match status" value="1"/>
</dbReference>
<evidence type="ECO:0000313" key="5">
    <source>
        <dbReference type="Proteomes" id="UP000017800"/>
    </source>
</evidence>
<gene>
    <name evidence="4" type="ORF">VHA01S_068_00120</name>
</gene>
<keyword evidence="5" id="KW-1185">Reference proteome</keyword>
<dbReference type="Pfam" id="PF03061">
    <property type="entry name" value="4HBT"/>
    <property type="match status" value="1"/>
</dbReference>
<dbReference type="RefSeq" id="WP_023405404.1">
    <property type="nucleotide sequence ID" value="NZ_BAUJ01000068.1"/>
</dbReference>
<feature type="domain" description="Thioesterase" evidence="3">
    <location>
        <begin position="51"/>
        <end position="128"/>
    </location>
</feature>
<sequence length="158" mass="17058">MTIWKRDIDLDTLNATSNNTLMQHLGIVYTDISDNSIAATMPVCANTHQPFGLLHGGASVVLAESLGSVAANFCCAPDSFCVGLEINANHLKAARSGVVTGVASPIHLGGTTQIWSIEIRDEAGDLVCISRHTVMVRKTKKGKQMLEKKQRIDVKEQQ</sequence>
<accession>V5F629</accession>
<evidence type="ECO:0000313" key="4">
    <source>
        <dbReference type="EMBL" id="GAD91104.1"/>
    </source>
</evidence>
<dbReference type="Proteomes" id="UP000017800">
    <property type="component" value="Unassembled WGS sequence"/>
</dbReference>
<dbReference type="PANTHER" id="PTHR43240:SF5">
    <property type="entry name" value="1,4-DIHYDROXY-2-NAPHTHOYL-COA THIOESTERASE 1"/>
    <property type="match status" value="1"/>
</dbReference>
<proteinExistence type="inferred from homology"/>
<dbReference type="CDD" id="cd03443">
    <property type="entry name" value="PaaI_thioesterase"/>
    <property type="match status" value="1"/>
</dbReference>
<protein>
    <submittedName>
        <fullName evidence="4">Putative esterase</fullName>
    </submittedName>
</protein>
<dbReference type="GO" id="GO:0061522">
    <property type="term" value="F:1,4-dihydroxy-2-naphthoyl-CoA thioesterase activity"/>
    <property type="evidence" value="ECO:0007669"/>
    <property type="project" value="TreeGrafter"/>
</dbReference>
<dbReference type="InterPro" id="IPR003736">
    <property type="entry name" value="PAAI_dom"/>
</dbReference>
<dbReference type="OrthoDB" id="9798208at2"/>
<dbReference type="GO" id="GO:0005829">
    <property type="term" value="C:cytosol"/>
    <property type="evidence" value="ECO:0007669"/>
    <property type="project" value="TreeGrafter"/>
</dbReference>
<dbReference type="EMBL" id="BAUJ01000068">
    <property type="protein sequence ID" value="GAD91104.1"/>
    <property type="molecule type" value="Genomic_DNA"/>
</dbReference>
<comment type="caution">
    <text evidence="4">The sequence shown here is derived from an EMBL/GenBank/DDBJ whole genome shotgun (WGS) entry which is preliminary data.</text>
</comment>
<dbReference type="InterPro" id="IPR006683">
    <property type="entry name" value="Thioestr_dom"/>
</dbReference>
<dbReference type="SUPFAM" id="SSF54637">
    <property type="entry name" value="Thioesterase/thiol ester dehydrase-isomerase"/>
    <property type="match status" value="1"/>
</dbReference>
<reference evidence="4 5" key="2">
    <citation type="submission" date="2013-11" db="EMBL/GenBank/DDBJ databases">
        <title>Whole genome shotgun sequence of Vibrio halioticoli NBRC 102217.</title>
        <authorList>
            <person name="Isaki S."/>
            <person name="Kimura A."/>
            <person name="Ohji S."/>
            <person name="Hosoyama A."/>
            <person name="Fujita N."/>
            <person name="Hashimoto M."/>
            <person name="Hosoyama Y."/>
            <person name="Yamazoe A."/>
        </authorList>
    </citation>
    <scope>NUCLEOTIDE SEQUENCE [LARGE SCALE GENOMIC DNA]</scope>
    <source>
        <strain evidence="4 5">NBRC 102217</strain>
    </source>
</reference>
<reference evidence="4 5" key="1">
    <citation type="submission" date="2013-10" db="EMBL/GenBank/DDBJ databases">
        <authorList>
            <person name="Ichikawa N."/>
            <person name="Kimura A."/>
            <person name="Ohji S."/>
            <person name="Hosoyama A."/>
            <person name="Fujita N."/>
        </authorList>
    </citation>
    <scope>NUCLEOTIDE SEQUENCE [LARGE SCALE GENOMIC DNA]</scope>
    <source>
        <strain evidence="4 5">NBRC 102217</strain>
    </source>
</reference>
<dbReference type="AlphaFoldDB" id="V5F629"/>
<evidence type="ECO:0000259" key="3">
    <source>
        <dbReference type="Pfam" id="PF03061"/>
    </source>
</evidence>
<dbReference type="NCBIfam" id="TIGR00369">
    <property type="entry name" value="unchar_dom_1"/>
    <property type="match status" value="1"/>
</dbReference>
<dbReference type="eggNOG" id="COG2050">
    <property type="taxonomic scope" value="Bacteria"/>
</dbReference>
<evidence type="ECO:0000256" key="2">
    <source>
        <dbReference type="ARBA" id="ARBA00022801"/>
    </source>
</evidence>
<organism evidence="4 5">
    <name type="scientific">Vibrio halioticoli NBRC 102217</name>
    <dbReference type="NCBI Taxonomy" id="1219072"/>
    <lineage>
        <taxon>Bacteria</taxon>
        <taxon>Pseudomonadati</taxon>
        <taxon>Pseudomonadota</taxon>
        <taxon>Gammaproteobacteria</taxon>
        <taxon>Vibrionales</taxon>
        <taxon>Vibrionaceae</taxon>
        <taxon>Vibrio</taxon>
    </lineage>
</organism>
<dbReference type="InterPro" id="IPR029069">
    <property type="entry name" value="HotDog_dom_sf"/>
</dbReference>